<evidence type="ECO:0008006" key="4">
    <source>
        <dbReference type="Google" id="ProtNLM"/>
    </source>
</evidence>
<dbReference type="Gene3D" id="3.40.190.10">
    <property type="entry name" value="Periplasmic binding protein-like II"/>
    <property type="match status" value="1"/>
</dbReference>
<name>A0A1Q8Q565_9BACI</name>
<gene>
    <name evidence="2" type="ORF">BTO30_09145</name>
</gene>
<dbReference type="SUPFAM" id="SSF53850">
    <property type="entry name" value="Periplasmic binding protein-like II"/>
    <property type="match status" value="1"/>
</dbReference>
<reference evidence="2 3" key="1">
    <citation type="submission" date="2016-12" db="EMBL/GenBank/DDBJ databases">
        <title>Domibacillus antri genome sequencing.</title>
        <authorList>
            <person name="Verma A."/>
            <person name="Krishnamurthi S."/>
        </authorList>
    </citation>
    <scope>NUCLEOTIDE SEQUENCE [LARGE SCALE GENOMIC DNA]</scope>
    <source>
        <strain evidence="2 3">XD80</strain>
    </source>
</reference>
<protein>
    <recommendedName>
        <fullName evidence="4">Phosphonate ABC transporter substrate-binding protein</fullName>
    </recommendedName>
</protein>
<dbReference type="InterPro" id="IPR042100">
    <property type="entry name" value="Bug_dom1"/>
</dbReference>
<sequence>MTSSLVITNELLGYSTMTYQDFTPLATMASEWQSVIVPADSPIQTIADLMNQLKNDPDANPIGIEPQFGNDDQIAFAQAARSEGIAASQLRFFRYDDAPSLASALQSSEIAAASLSSSQSAKMLTKGEVRILAISSEERLDSMPNVPTWKEQGIDLVFPHWRGVMGPKEMSEEEKRQWSVLLSKVSASSVWKDEMKKNQWTPFYRNSIDTIKLLESDTRKYRHFMNE</sequence>
<organism evidence="2 3">
    <name type="scientific">Domibacillus antri</name>
    <dbReference type="NCBI Taxonomy" id="1714264"/>
    <lineage>
        <taxon>Bacteria</taxon>
        <taxon>Bacillati</taxon>
        <taxon>Bacillota</taxon>
        <taxon>Bacilli</taxon>
        <taxon>Bacillales</taxon>
        <taxon>Bacillaceae</taxon>
        <taxon>Domibacillus</taxon>
    </lineage>
</organism>
<dbReference type="PANTHER" id="PTHR42928">
    <property type="entry name" value="TRICARBOXYLATE-BINDING PROTEIN"/>
    <property type="match status" value="1"/>
</dbReference>
<dbReference type="InterPro" id="IPR005064">
    <property type="entry name" value="BUG"/>
</dbReference>
<dbReference type="EMBL" id="MSDU01000017">
    <property type="protein sequence ID" value="OLN22468.1"/>
    <property type="molecule type" value="Genomic_DNA"/>
</dbReference>
<dbReference type="STRING" id="1714264.BTO30_09145"/>
<dbReference type="Pfam" id="PF03401">
    <property type="entry name" value="TctC"/>
    <property type="match status" value="1"/>
</dbReference>
<dbReference type="PANTHER" id="PTHR42928:SF3">
    <property type="entry name" value="UPF0065 PROTEIN YFLP"/>
    <property type="match status" value="1"/>
</dbReference>
<accession>A0A1Q8Q565</accession>
<comment type="caution">
    <text evidence="2">The sequence shown here is derived from an EMBL/GenBank/DDBJ whole genome shotgun (WGS) entry which is preliminary data.</text>
</comment>
<comment type="similarity">
    <text evidence="1">Belongs to the UPF0065 (bug) family.</text>
</comment>
<dbReference type="AlphaFoldDB" id="A0A1Q8Q565"/>
<evidence type="ECO:0000313" key="2">
    <source>
        <dbReference type="EMBL" id="OLN22468.1"/>
    </source>
</evidence>
<evidence type="ECO:0000256" key="1">
    <source>
        <dbReference type="ARBA" id="ARBA00006987"/>
    </source>
</evidence>
<proteinExistence type="inferred from homology"/>
<evidence type="ECO:0000313" key="3">
    <source>
        <dbReference type="Proteomes" id="UP000185568"/>
    </source>
</evidence>
<keyword evidence="3" id="KW-1185">Reference proteome</keyword>
<dbReference type="Proteomes" id="UP000185568">
    <property type="component" value="Unassembled WGS sequence"/>
</dbReference>
<dbReference type="Gene3D" id="3.40.190.150">
    <property type="entry name" value="Bordetella uptake gene, domain 1"/>
    <property type="match status" value="1"/>
</dbReference>